<accession>A0A842HG87</accession>
<dbReference type="PANTHER" id="PTHR12277">
    <property type="entry name" value="ALPHA/BETA HYDROLASE DOMAIN-CONTAINING PROTEIN"/>
    <property type="match status" value="1"/>
</dbReference>
<evidence type="ECO:0000256" key="1">
    <source>
        <dbReference type="SAM" id="Phobius"/>
    </source>
</evidence>
<evidence type="ECO:0000313" key="3">
    <source>
        <dbReference type="EMBL" id="MBC2595299.1"/>
    </source>
</evidence>
<evidence type="ECO:0000313" key="4">
    <source>
        <dbReference type="Proteomes" id="UP000546464"/>
    </source>
</evidence>
<dbReference type="Proteomes" id="UP000546464">
    <property type="component" value="Unassembled WGS sequence"/>
</dbReference>
<proteinExistence type="predicted"/>
<keyword evidence="1" id="KW-0812">Transmembrane</keyword>
<dbReference type="Gene3D" id="3.40.50.1820">
    <property type="entry name" value="alpha/beta hydrolase"/>
    <property type="match status" value="1"/>
</dbReference>
<evidence type="ECO:0000259" key="2">
    <source>
        <dbReference type="Pfam" id="PF12146"/>
    </source>
</evidence>
<keyword evidence="1" id="KW-1133">Transmembrane helix</keyword>
<gene>
    <name evidence="3" type="ORF">H5P28_13605</name>
</gene>
<dbReference type="InterPro" id="IPR029058">
    <property type="entry name" value="AB_hydrolase_fold"/>
</dbReference>
<dbReference type="AlphaFoldDB" id="A0A842HG87"/>
<dbReference type="RefSeq" id="WP_185676254.1">
    <property type="nucleotide sequence ID" value="NZ_JACHVB010000035.1"/>
</dbReference>
<sequence length="260" mass="28508">MLQTVAITLIVLYAGAMLFALFFARGMIFPAPPANYSDNDPGVFKLPLPEGGTFSARYFPNPQATHALLYSHGNGEDIGSNPELWPWLRDMGFSVLAYDYPGYGTSGGRASEQACYDAIESAYNWLIEEQGLTPEQIVLFGRSVGGGPTIDLAARKPVGGVILDGTFTSAFRVMTQKRILPWDCFNSIAKIDKIYCPLLVLHGTADRTVPFWHGQALYEKAAEPKSHLWVEGAGHNNLIESAGSRYSDAIVNFRQSLSHE</sequence>
<dbReference type="EMBL" id="JACHVB010000035">
    <property type="protein sequence ID" value="MBC2595299.1"/>
    <property type="molecule type" value="Genomic_DNA"/>
</dbReference>
<dbReference type="SUPFAM" id="SSF53474">
    <property type="entry name" value="alpha/beta-Hydrolases"/>
    <property type="match status" value="1"/>
</dbReference>
<feature type="transmembrane region" description="Helical" evidence="1">
    <location>
        <begin position="6"/>
        <end position="24"/>
    </location>
</feature>
<organism evidence="3 4">
    <name type="scientific">Ruficoccus amylovorans</name>
    <dbReference type="NCBI Taxonomy" id="1804625"/>
    <lineage>
        <taxon>Bacteria</taxon>
        <taxon>Pseudomonadati</taxon>
        <taxon>Verrucomicrobiota</taxon>
        <taxon>Opitutia</taxon>
        <taxon>Puniceicoccales</taxon>
        <taxon>Cerasicoccaceae</taxon>
        <taxon>Ruficoccus</taxon>
    </lineage>
</organism>
<keyword evidence="4" id="KW-1185">Reference proteome</keyword>
<name>A0A842HG87_9BACT</name>
<comment type="caution">
    <text evidence="3">The sequence shown here is derived from an EMBL/GenBank/DDBJ whole genome shotgun (WGS) entry which is preliminary data.</text>
</comment>
<keyword evidence="1" id="KW-0472">Membrane</keyword>
<reference evidence="3 4" key="1">
    <citation type="submission" date="2020-07" db="EMBL/GenBank/DDBJ databases">
        <authorList>
            <person name="Feng X."/>
        </authorList>
    </citation>
    <scope>NUCLEOTIDE SEQUENCE [LARGE SCALE GENOMIC DNA]</scope>
    <source>
        <strain evidence="3 4">JCM31066</strain>
    </source>
</reference>
<dbReference type="PANTHER" id="PTHR12277:SF81">
    <property type="entry name" value="PROTEIN ABHD13"/>
    <property type="match status" value="1"/>
</dbReference>
<dbReference type="Pfam" id="PF12146">
    <property type="entry name" value="Hydrolase_4"/>
    <property type="match status" value="1"/>
</dbReference>
<dbReference type="InterPro" id="IPR022742">
    <property type="entry name" value="Hydrolase_4"/>
</dbReference>
<feature type="domain" description="Serine aminopeptidase S33" evidence="2">
    <location>
        <begin position="65"/>
        <end position="166"/>
    </location>
</feature>
<protein>
    <submittedName>
        <fullName evidence="3">Alpha/beta hydrolase</fullName>
    </submittedName>
</protein>
<keyword evidence="3" id="KW-0378">Hydrolase</keyword>
<dbReference type="GO" id="GO:0016787">
    <property type="term" value="F:hydrolase activity"/>
    <property type="evidence" value="ECO:0007669"/>
    <property type="project" value="UniProtKB-KW"/>
</dbReference>